<dbReference type="EMBL" id="VFQX01000058">
    <property type="protein sequence ID" value="KAF0973742.1"/>
    <property type="molecule type" value="Genomic_DNA"/>
</dbReference>
<dbReference type="AlphaFoldDB" id="A0A6A5BG34"/>
<dbReference type="RefSeq" id="XP_044558455.1">
    <property type="nucleotide sequence ID" value="XM_044710840.1"/>
</dbReference>
<dbReference type="VEuPathDB" id="AmoebaDB:NF0076020"/>
<organism evidence="2 3">
    <name type="scientific">Naegleria fowleri</name>
    <name type="common">Brain eating amoeba</name>
    <dbReference type="NCBI Taxonomy" id="5763"/>
    <lineage>
        <taxon>Eukaryota</taxon>
        <taxon>Discoba</taxon>
        <taxon>Heterolobosea</taxon>
        <taxon>Tetramitia</taxon>
        <taxon>Eutetramitia</taxon>
        <taxon>Vahlkampfiidae</taxon>
        <taxon>Naegleria</taxon>
    </lineage>
</organism>
<accession>A0A6A5BG34</accession>
<comment type="caution">
    <text evidence="2">The sequence shown here is derived from an EMBL/GenBank/DDBJ whole genome shotgun (WGS) entry which is preliminary data.</text>
</comment>
<evidence type="ECO:0000313" key="2">
    <source>
        <dbReference type="EMBL" id="KAF0973742.1"/>
    </source>
</evidence>
<gene>
    <name evidence="2" type="ORF">FDP41_007129</name>
</gene>
<sequence length="151" mass="17377">MDDKQIIMGSIQRVVFRNKLSIALVLGLPRSYNAEWREELNIFQNVFEGYIEQLVQVEDYKANAIKDYCPMRVFPTDLPAIREQCYSSGCTSDLYNNQKSLDKVKERFNEELSSENIKSVLSFSNSSIHEQPETKRLLNDKAAEGTAEDDL</sequence>
<keyword evidence="3" id="KW-1185">Reference proteome</keyword>
<dbReference type="Proteomes" id="UP000444721">
    <property type="component" value="Unassembled WGS sequence"/>
</dbReference>
<dbReference type="GeneID" id="68114347"/>
<dbReference type="VEuPathDB" id="AmoebaDB:FDP41_007129"/>
<protein>
    <submittedName>
        <fullName evidence="2">Uncharacterized protein</fullName>
    </submittedName>
</protein>
<feature type="region of interest" description="Disordered" evidence="1">
    <location>
        <begin position="131"/>
        <end position="151"/>
    </location>
</feature>
<dbReference type="VEuPathDB" id="AmoebaDB:NfTy_009000"/>
<evidence type="ECO:0000256" key="1">
    <source>
        <dbReference type="SAM" id="MobiDB-lite"/>
    </source>
</evidence>
<proteinExistence type="predicted"/>
<reference evidence="2 3" key="1">
    <citation type="journal article" date="2019" name="Sci. Rep.">
        <title>Nanopore sequencing improves the draft genome of the human pathogenic amoeba Naegleria fowleri.</title>
        <authorList>
            <person name="Liechti N."/>
            <person name="Schurch N."/>
            <person name="Bruggmann R."/>
            <person name="Wittwer M."/>
        </authorList>
    </citation>
    <scope>NUCLEOTIDE SEQUENCE [LARGE SCALE GENOMIC DNA]</scope>
    <source>
        <strain evidence="2 3">ATCC 30894</strain>
    </source>
</reference>
<feature type="compositionally biased region" description="Basic and acidic residues" evidence="1">
    <location>
        <begin position="131"/>
        <end position="143"/>
    </location>
</feature>
<evidence type="ECO:0000313" key="3">
    <source>
        <dbReference type="Proteomes" id="UP000444721"/>
    </source>
</evidence>
<name>A0A6A5BG34_NAEFO</name>